<keyword evidence="1" id="KW-0812">Transmembrane</keyword>
<protein>
    <submittedName>
        <fullName evidence="2">Uncharacterized protein</fullName>
    </submittedName>
</protein>
<organism evidence="2 3">
    <name type="scientific">Nocardia pulmonis</name>
    <dbReference type="NCBI Taxonomy" id="2951408"/>
    <lineage>
        <taxon>Bacteria</taxon>
        <taxon>Bacillati</taxon>
        <taxon>Actinomycetota</taxon>
        <taxon>Actinomycetes</taxon>
        <taxon>Mycobacteriales</taxon>
        <taxon>Nocardiaceae</taxon>
        <taxon>Nocardia</taxon>
    </lineage>
</organism>
<keyword evidence="1" id="KW-1133">Transmembrane helix</keyword>
<evidence type="ECO:0000313" key="2">
    <source>
        <dbReference type="EMBL" id="MCM6776271.1"/>
    </source>
</evidence>
<name>A0A9X2E9P5_9NOCA</name>
<proteinExistence type="predicted"/>
<dbReference type="Proteomes" id="UP001139157">
    <property type="component" value="Unassembled WGS sequence"/>
</dbReference>
<keyword evidence="1" id="KW-0472">Membrane</keyword>
<evidence type="ECO:0000256" key="1">
    <source>
        <dbReference type="SAM" id="Phobius"/>
    </source>
</evidence>
<sequence length="107" mass="12201">MKKDDPRGPTDLERAGTERDWGVEERLAFHRALLKKQRRREAMTDGQWLFRMLARIVYMPVSFILLTLEVAWMYGAQFKPGSGWWIAGAFSVVVAGLIIELAFSGKG</sequence>
<comment type="caution">
    <text evidence="2">The sequence shown here is derived from an EMBL/GenBank/DDBJ whole genome shotgun (WGS) entry which is preliminary data.</text>
</comment>
<feature type="transmembrane region" description="Helical" evidence="1">
    <location>
        <begin position="84"/>
        <end position="103"/>
    </location>
</feature>
<feature type="transmembrane region" description="Helical" evidence="1">
    <location>
        <begin position="48"/>
        <end position="72"/>
    </location>
</feature>
<reference evidence="2" key="1">
    <citation type="submission" date="2022-06" db="EMBL/GenBank/DDBJ databases">
        <title>Novel species in genus nocardia.</title>
        <authorList>
            <person name="Li F."/>
        </authorList>
    </citation>
    <scope>NUCLEOTIDE SEQUENCE</scope>
    <source>
        <strain evidence="2">CDC141</strain>
    </source>
</reference>
<keyword evidence="3" id="KW-1185">Reference proteome</keyword>
<dbReference type="RefSeq" id="WP_251914570.1">
    <property type="nucleotide sequence ID" value="NZ_JAMRXG010000009.1"/>
</dbReference>
<dbReference type="AlphaFoldDB" id="A0A9X2E9P5"/>
<accession>A0A9X2E9P5</accession>
<evidence type="ECO:0000313" key="3">
    <source>
        <dbReference type="Proteomes" id="UP001139157"/>
    </source>
</evidence>
<dbReference type="EMBL" id="JAMRXG010000009">
    <property type="protein sequence ID" value="MCM6776271.1"/>
    <property type="molecule type" value="Genomic_DNA"/>
</dbReference>
<gene>
    <name evidence="2" type="ORF">NDR86_22555</name>
</gene>